<dbReference type="InterPro" id="IPR050490">
    <property type="entry name" value="Bact_solute-bd_prot1"/>
</dbReference>
<protein>
    <submittedName>
        <fullName evidence="1">Extracellular solute-binding protein</fullName>
    </submittedName>
</protein>
<dbReference type="AlphaFoldDB" id="A0A554A4B4"/>
<comment type="caution">
    <text evidence="1">The sequence shown here is derived from an EMBL/GenBank/DDBJ whole genome shotgun (WGS) entry which is preliminary data.</text>
</comment>
<dbReference type="InterPro" id="IPR006059">
    <property type="entry name" value="SBP"/>
</dbReference>
<dbReference type="OrthoDB" id="9798191at2"/>
<dbReference type="Pfam" id="PF13416">
    <property type="entry name" value="SBP_bac_8"/>
    <property type="match status" value="1"/>
</dbReference>
<proteinExistence type="predicted"/>
<sequence length="445" mass="48943">MIFESDFIRGGICLVGKGLSKYVYSGAAIATLAALTACGGNTEDAGGANSDGVVELSFWASANPDRDDFKLTMERVEQFNEEHDEIQINVETTAHADYRTRLNTQAAGGQLPDIFQVWPGAELQPLVDGEAVGSLNNIVDHWTEDDLLNDDALADFTFDGEVYAIPTAQNPTSFVFYNVDMLNEMGYEEFPDTYDDFKKLIEDVREQDMTPIALGNSASWPLQSVYISTIADRFTGNDFIPEVLEGNRSFTDDDFVEALGVIEEMVEIGAFNEDLNTLDDNQMLEYFLQERSAMVIDGNWGAISMLTNKPDDMNIGIAPFPLGDTPTISTVYGNSWAVNSDLEGEEREAAETFFKWMFSEDFYQELIGVGRIVAADVEAPEGADLDPLFVDMLELTQASPPAPVYDAVLPQAVNNVLQNELQAITIGRSTPEEAAQNIQNAVNAQ</sequence>
<organism evidence="1 2">
    <name type="scientific">Alkalicoccobacillus porphyridii</name>
    <dbReference type="NCBI Taxonomy" id="2597270"/>
    <lineage>
        <taxon>Bacteria</taxon>
        <taxon>Bacillati</taxon>
        <taxon>Bacillota</taxon>
        <taxon>Bacilli</taxon>
        <taxon>Bacillales</taxon>
        <taxon>Bacillaceae</taxon>
        <taxon>Alkalicoccobacillus</taxon>
    </lineage>
</organism>
<evidence type="ECO:0000313" key="1">
    <source>
        <dbReference type="EMBL" id="TSB48515.1"/>
    </source>
</evidence>
<accession>A0A554A4B4</accession>
<dbReference type="Gene3D" id="3.40.190.10">
    <property type="entry name" value="Periplasmic binding protein-like II"/>
    <property type="match status" value="2"/>
</dbReference>
<dbReference type="PANTHER" id="PTHR43649:SF12">
    <property type="entry name" value="DIACETYLCHITOBIOSE BINDING PROTEIN DASA"/>
    <property type="match status" value="1"/>
</dbReference>
<gene>
    <name evidence="1" type="ORF">FN960_02885</name>
</gene>
<dbReference type="SUPFAM" id="SSF53850">
    <property type="entry name" value="Periplasmic binding protein-like II"/>
    <property type="match status" value="1"/>
</dbReference>
<dbReference type="EMBL" id="VLXZ01000001">
    <property type="protein sequence ID" value="TSB48515.1"/>
    <property type="molecule type" value="Genomic_DNA"/>
</dbReference>
<dbReference type="PANTHER" id="PTHR43649">
    <property type="entry name" value="ARABINOSE-BINDING PROTEIN-RELATED"/>
    <property type="match status" value="1"/>
</dbReference>
<reference evidence="1 2" key="1">
    <citation type="submission" date="2019-07" db="EMBL/GenBank/DDBJ databases">
        <authorList>
            <person name="Park Y.J."/>
            <person name="Jeong S.E."/>
            <person name="Jung H.S."/>
        </authorList>
    </citation>
    <scope>NUCLEOTIDE SEQUENCE [LARGE SCALE GENOMIC DNA]</scope>
    <source>
        <strain evidence="2">P16(2019)</strain>
    </source>
</reference>
<keyword evidence="2" id="KW-1185">Reference proteome</keyword>
<evidence type="ECO:0000313" key="2">
    <source>
        <dbReference type="Proteomes" id="UP000318521"/>
    </source>
</evidence>
<name>A0A554A4B4_9BACI</name>
<dbReference type="Proteomes" id="UP000318521">
    <property type="component" value="Unassembled WGS sequence"/>
</dbReference>